<evidence type="ECO:0000256" key="4">
    <source>
        <dbReference type="ARBA" id="ARBA00022857"/>
    </source>
</evidence>
<keyword evidence="6 8" id="KW-0057">Aromatic amino acid biosynthesis</keyword>
<dbReference type="PANTHER" id="PTHR21089:SF1">
    <property type="entry name" value="BIFUNCTIONAL 3-DEHYDROQUINATE DEHYDRATASE_SHIKIMATE DEHYDROGENASE, CHLOROPLASTIC"/>
    <property type="match status" value="1"/>
</dbReference>
<dbReference type="SUPFAM" id="SSF53223">
    <property type="entry name" value="Aminoacid dehydrogenase-like, N-terminal domain"/>
    <property type="match status" value="1"/>
</dbReference>
<comment type="catalytic activity">
    <reaction evidence="7 8">
        <text>shikimate + NADP(+) = 3-dehydroshikimate + NADPH + H(+)</text>
        <dbReference type="Rhea" id="RHEA:17737"/>
        <dbReference type="ChEBI" id="CHEBI:15378"/>
        <dbReference type="ChEBI" id="CHEBI:16630"/>
        <dbReference type="ChEBI" id="CHEBI:36208"/>
        <dbReference type="ChEBI" id="CHEBI:57783"/>
        <dbReference type="ChEBI" id="CHEBI:58349"/>
        <dbReference type="EC" id="1.1.1.25"/>
    </reaction>
</comment>
<dbReference type="InterPro" id="IPR046346">
    <property type="entry name" value="Aminoacid_DH-like_N_sf"/>
</dbReference>
<feature type="binding site" evidence="8">
    <location>
        <position position="64"/>
    </location>
    <ligand>
        <name>shikimate</name>
        <dbReference type="ChEBI" id="CHEBI:36208"/>
    </ligand>
</feature>
<evidence type="ECO:0000256" key="7">
    <source>
        <dbReference type="ARBA" id="ARBA00049442"/>
    </source>
</evidence>
<feature type="binding site" evidence="8">
    <location>
        <begin position="17"/>
        <end position="19"/>
    </location>
    <ligand>
        <name>shikimate</name>
        <dbReference type="ChEBI" id="CHEBI:36208"/>
    </ligand>
</feature>
<dbReference type="HAMAP" id="MF_00222">
    <property type="entry name" value="Shikimate_DH_AroE"/>
    <property type="match status" value="1"/>
</dbReference>
<dbReference type="PROSITE" id="PS51257">
    <property type="entry name" value="PROKAR_LIPOPROTEIN"/>
    <property type="match status" value="1"/>
</dbReference>
<evidence type="ECO:0000259" key="10">
    <source>
        <dbReference type="Pfam" id="PF08501"/>
    </source>
</evidence>
<comment type="subunit">
    <text evidence="8">Homodimer.</text>
</comment>
<dbReference type="Pfam" id="PF18317">
    <property type="entry name" value="SDH_C"/>
    <property type="match status" value="1"/>
</dbReference>
<keyword evidence="3 8" id="KW-0028">Amino-acid biosynthesis</keyword>
<dbReference type="InterPro" id="IPR036291">
    <property type="entry name" value="NAD(P)-bd_dom_sf"/>
</dbReference>
<dbReference type="Gene3D" id="3.40.50.10860">
    <property type="entry name" value="Leucine Dehydrogenase, chain A, domain 1"/>
    <property type="match status" value="1"/>
</dbReference>
<dbReference type="CDD" id="cd01065">
    <property type="entry name" value="NAD_bind_Shikimate_DH"/>
    <property type="match status" value="1"/>
</dbReference>
<evidence type="ECO:0000256" key="6">
    <source>
        <dbReference type="ARBA" id="ARBA00023141"/>
    </source>
</evidence>
<comment type="similarity">
    <text evidence="8">Belongs to the shikimate dehydrogenase family.</text>
</comment>
<feature type="domain" description="SDH C-terminal" evidence="11">
    <location>
        <begin position="244"/>
        <end position="274"/>
    </location>
</feature>
<dbReference type="NCBIfam" id="TIGR00507">
    <property type="entry name" value="aroE"/>
    <property type="match status" value="1"/>
</dbReference>
<dbReference type="GO" id="GO:0050661">
    <property type="term" value="F:NADP binding"/>
    <property type="evidence" value="ECO:0007669"/>
    <property type="project" value="InterPro"/>
</dbReference>
<accession>A0A9D2U8Q7</accession>
<dbReference type="Pfam" id="PF08501">
    <property type="entry name" value="Shikimate_dh_N"/>
    <property type="match status" value="1"/>
</dbReference>
<evidence type="ECO:0000256" key="3">
    <source>
        <dbReference type="ARBA" id="ARBA00022605"/>
    </source>
</evidence>
<name>A0A9D2U8Q7_9BURK</name>
<evidence type="ECO:0000256" key="2">
    <source>
        <dbReference type="ARBA" id="ARBA00012962"/>
    </source>
</evidence>
<proteinExistence type="inferred from homology"/>
<dbReference type="AlphaFoldDB" id="A0A9D2U8Q7"/>
<evidence type="ECO:0000313" key="13">
    <source>
        <dbReference type="Proteomes" id="UP000823889"/>
    </source>
</evidence>
<evidence type="ECO:0000256" key="5">
    <source>
        <dbReference type="ARBA" id="ARBA00023002"/>
    </source>
</evidence>
<dbReference type="NCBIfam" id="NF001310">
    <property type="entry name" value="PRK00258.1-2"/>
    <property type="match status" value="1"/>
</dbReference>
<dbReference type="GO" id="GO:0005829">
    <property type="term" value="C:cytosol"/>
    <property type="evidence" value="ECO:0007669"/>
    <property type="project" value="TreeGrafter"/>
</dbReference>
<evidence type="ECO:0000313" key="12">
    <source>
        <dbReference type="EMBL" id="HJD43967.1"/>
    </source>
</evidence>
<dbReference type="InterPro" id="IPR011342">
    <property type="entry name" value="Shikimate_DH"/>
</dbReference>
<dbReference type="GO" id="GO:0019632">
    <property type="term" value="P:shikimate metabolic process"/>
    <property type="evidence" value="ECO:0007669"/>
    <property type="project" value="InterPro"/>
</dbReference>
<feature type="active site" description="Proton acceptor" evidence="8">
    <location>
        <position position="68"/>
    </location>
</feature>
<comment type="caution">
    <text evidence="12">The sequence shown here is derived from an EMBL/GenBank/DDBJ whole genome shotgun (WGS) entry which is preliminary data.</text>
</comment>
<evidence type="ECO:0000259" key="11">
    <source>
        <dbReference type="Pfam" id="PF18317"/>
    </source>
</evidence>
<evidence type="ECO:0000256" key="1">
    <source>
        <dbReference type="ARBA" id="ARBA00004871"/>
    </source>
</evidence>
<dbReference type="Proteomes" id="UP000823889">
    <property type="component" value="Unassembled WGS sequence"/>
</dbReference>
<comment type="caution">
    <text evidence="8">Lacks conserved residue(s) required for the propagation of feature annotation.</text>
</comment>
<dbReference type="EC" id="1.1.1.25" evidence="2 8"/>
<dbReference type="Pfam" id="PF01488">
    <property type="entry name" value="Shikimate_DH"/>
    <property type="match status" value="1"/>
</dbReference>
<feature type="binding site" evidence="8">
    <location>
        <begin position="129"/>
        <end position="133"/>
    </location>
    <ligand>
        <name>NADP(+)</name>
        <dbReference type="ChEBI" id="CHEBI:58349"/>
    </ligand>
</feature>
<feature type="binding site" evidence="8">
    <location>
        <position position="90"/>
    </location>
    <ligand>
        <name>shikimate</name>
        <dbReference type="ChEBI" id="CHEBI:36208"/>
    </ligand>
</feature>
<protein>
    <recommendedName>
        <fullName evidence="2 8">Shikimate dehydrogenase (NADP(+))</fullName>
        <shortName evidence="8">SDH</shortName>
        <ecNumber evidence="2 8">1.1.1.25</ecNumber>
    </recommendedName>
</protein>
<dbReference type="InterPro" id="IPR022893">
    <property type="entry name" value="Shikimate_DH_fam"/>
</dbReference>
<gene>
    <name evidence="8 12" type="primary">aroE</name>
    <name evidence="12" type="ORF">H9906_02940</name>
</gene>
<dbReference type="GO" id="GO:0004764">
    <property type="term" value="F:shikimate 3-dehydrogenase (NADP+) activity"/>
    <property type="evidence" value="ECO:0007669"/>
    <property type="project" value="UniProtKB-UniRule"/>
</dbReference>
<feature type="binding site" evidence="8">
    <location>
        <position position="222"/>
    </location>
    <ligand>
        <name>shikimate</name>
        <dbReference type="ChEBI" id="CHEBI:36208"/>
    </ligand>
</feature>
<dbReference type="Gene3D" id="3.40.50.720">
    <property type="entry name" value="NAD(P)-binding Rossmann-like Domain"/>
    <property type="match status" value="1"/>
</dbReference>
<dbReference type="SUPFAM" id="SSF51735">
    <property type="entry name" value="NAD(P)-binding Rossmann-fold domains"/>
    <property type="match status" value="1"/>
</dbReference>
<dbReference type="GO" id="GO:0008652">
    <property type="term" value="P:amino acid biosynthetic process"/>
    <property type="evidence" value="ECO:0007669"/>
    <property type="project" value="UniProtKB-KW"/>
</dbReference>
<feature type="domain" description="Shikimate dehydrogenase substrate binding N-terminal" evidence="10">
    <location>
        <begin position="9"/>
        <end position="92"/>
    </location>
</feature>
<comment type="function">
    <text evidence="8">Involved in the biosynthesis of the chorismate, which leads to the biosynthesis of aromatic amino acids. Catalyzes the reversible NADPH linked reduction of 3-dehydroshikimate (DHSA) to yield shikimate (SA).</text>
</comment>
<dbReference type="InterPro" id="IPR041121">
    <property type="entry name" value="SDH_C"/>
</dbReference>
<feature type="domain" description="Quinate/shikimate 5-dehydrogenase/glutamyl-tRNA reductase" evidence="9">
    <location>
        <begin position="122"/>
        <end position="197"/>
    </location>
</feature>
<dbReference type="PANTHER" id="PTHR21089">
    <property type="entry name" value="SHIKIMATE DEHYDROGENASE"/>
    <property type="match status" value="1"/>
</dbReference>
<reference evidence="12" key="1">
    <citation type="journal article" date="2021" name="PeerJ">
        <title>Extensive microbial diversity within the chicken gut microbiome revealed by metagenomics and culture.</title>
        <authorList>
            <person name="Gilroy R."/>
            <person name="Ravi A."/>
            <person name="Getino M."/>
            <person name="Pursley I."/>
            <person name="Horton D.L."/>
            <person name="Alikhan N.F."/>
            <person name="Baker D."/>
            <person name="Gharbi K."/>
            <person name="Hall N."/>
            <person name="Watson M."/>
            <person name="Adriaenssens E.M."/>
            <person name="Foster-Nyarko E."/>
            <person name="Jarju S."/>
            <person name="Secka A."/>
            <person name="Antonio M."/>
            <person name="Oren A."/>
            <person name="Chaudhuri R.R."/>
            <person name="La Ragione R."/>
            <person name="Hildebrand F."/>
            <person name="Pallen M.J."/>
        </authorList>
    </citation>
    <scope>NUCLEOTIDE SEQUENCE</scope>
    <source>
        <strain evidence="12">9264</strain>
    </source>
</reference>
<feature type="binding site" evidence="8">
    <location>
        <position position="105"/>
    </location>
    <ligand>
        <name>shikimate</name>
        <dbReference type="ChEBI" id="CHEBI:36208"/>
    </ligand>
</feature>
<feature type="binding site" evidence="8">
    <location>
        <position position="244"/>
    </location>
    <ligand>
        <name>NADP(+)</name>
        <dbReference type="ChEBI" id="CHEBI:58349"/>
    </ligand>
</feature>
<dbReference type="GO" id="GO:0009423">
    <property type="term" value="P:chorismate biosynthetic process"/>
    <property type="evidence" value="ECO:0007669"/>
    <property type="project" value="UniProtKB-UniRule"/>
</dbReference>
<dbReference type="InterPro" id="IPR006151">
    <property type="entry name" value="Shikm_DH/Glu-tRNA_Rdtase"/>
</dbReference>
<keyword evidence="4 8" id="KW-0521">NADP</keyword>
<feature type="binding site" evidence="8">
    <location>
        <position position="220"/>
    </location>
    <ligand>
        <name>NADP(+)</name>
        <dbReference type="ChEBI" id="CHEBI:58349"/>
    </ligand>
</feature>
<dbReference type="GO" id="GO:0009073">
    <property type="term" value="P:aromatic amino acid family biosynthetic process"/>
    <property type="evidence" value="ECO:0007669"/>
    <property type="project" value="UniProtKB-KW"/>
</dbReference>
<keyword evidence="5 8" id="KW-0560">Oxidoreductase</keyword>
<reference evidence="12" key="2">
    <citation type="submission" date="2021-04" db="EMBL/GenBank/DDBJ databases">
        <authorList>
            <person name="Gilroy R."/>
        </authorList>
    </citation>
    <scope>NUCLEOTIDE SEQUENCE</scope>
    <source>
        <strain evidence="12">9264</strain>
    </source>
</reference>
<feature type="binding site" evidence="8">
    <location>
        <position position="251"/>
    </location>
    <ligand>
        <name>shikimate</name>
        <dbReference type="ChEBI" id="CHEBI:36208"/>
    </ligand>
</feature>
<evidence type="ECO:0000256" key="8">
    <source>
        <dbReference type="HAMAP-Rule" id="MF_00222"/>
    </source>
</evidence>
<comment type="pathway">
    <text evidence="1 8">Metabolic intermediate biosynthesis; chorismate biosynthesis; chorismate from D-erythrose 4-phosphate and phosphoenolpyruvate: step 4/7.</text>
</comment>
<evidence type="ECO:0000259" key="9">
    <source>
        <dbReference type="Pfam" id="PF01488"/>
    </source>
</evidence>
<organism evidence="12 13">
    <name type="scientific">Candidatus Paenalcaligenes intestinipullorum</name>
    <dbReference type="NCBI Taxonomy" id="2838718"/>
    <lineage>
        <taxon>Bacteria</taxon>
        <taxon>Pseudomonadati</taxon>
        <taxon>Pseudomonadota</taxon>
        <taxon>Betaproteobacteria</taxon>
        <taxon>Burkholderiales</taxon>
        <taxon>Alcaligenaceae</taxon>
        <taxon>Paenalcaligenes</taxon>
    </lineage>
</organism>
<dbReference type="FunFam" id="3.40.50.10860:FF:000006">
    <property type="entry name" value="Shikimate dehydrogenase (NADP(+))"/>
    <property type="match status" value="1"/>
</dbReference>
<dbReference type="EMBL" id="DWUQ01000056">
    <property type="protein sequence ID" value="HJD43967.1"/>
    <property type="molecule type" value="Genomic_DNA"/>
</dbReference>
<sequence>MTDFIRCAVVGNPIAHSRSPFIHHAFAQACGLALEYDRILAPVGNFPQTVQQFFAEGGRGLNITVPFKEIAYELAKGHLSARAQSAAAVNTLWIENGQLHGCNSDGPGLVTDLMRLGFTPQGLRILMLGAGGAARGCVLPLLEAGAARLKVVNRRPERAHKLASELAPFLPTTTRIETGALTDTEGEWDVVINATSSGLSDAAPATGPLHFAPQSLAYDMVYGAQATPFMQSAQQAGASTQADGLGMLVGQAAISFEIWHGLRPDTAPVLAQLRTELQANV</sequence>
<dbReference type="InterPro" id="IPR013708">
    <property type="entry name" value="Shikimate_DH-bd_N"/>
</dbReference>